<keyword evidence="4" id="KW-0067">ATP-binding</keyword>
<dbReference type="Pfam" id="PF00664">
    <property type="entry name" value="ABC_membrane"/>
    <property type="match status" value="1"/>
</dbReference>
<evidence type="ECO:0000313" key="10">
    <source>
        <dbReference type="EMBL" id="PXV60034.1"/>
    </source>
</evidence>
<keyword evidence="3" id="KW-0547">Nucleotide-binding</keyword>
<evidence type="ECO:0000313" key="11">
    <source>
        <dbReference type="Proteomes" id="UP000247973"/>
    </source>
</evidence>
<dbReference type="InterPro" id="IPR003593">
    <property type="entry name" value="AAA+_ATPase"/>
</dbReference>
<gene>
    <name evidence="10" type="ORF">CLV62_13222</name>
</gene>
<dbReference type="SUPFAM" id="SSF90123">
    <property type="entry name" value="ABC transporter transmembrane region"/>
    <property type="match status" value="1"/>
</dbReference>
<dbReference type="Pfam" id="PF00005">
    <property type="entry name" value="ABC_tran"/>
    <property type="match status" value="1"/>
</dbReference>
<keyword evidence="11" id="KW-1185">Reference proteome</keyword>
<evidence type="ECO:0000256" key="1">
    <source>
        <dbReference type="ARBA" id="ARBA00004651"/>
    </source>
</evidence>
<proteinExistence type="predicted"/>
<dbReference type="AlphaFoldDB" id="A0A2V3PKS2"/>
<evidence type="ECO:0000256" key="5">
    <source>
        <dbReference type="ARBA" id="ARBA00022989"/>
    </source>
</evidence>
<dbReference type="GO" id="GO:0005524">
    <property type="term" value="F:ATP binding"/>
    <property type="evidence" value="ECO:0007669"/>
    <property type="project" value="UniProtKB-KW"/>
</dbReference>
<dbReference type="InterPro" id="IPR011527">
    <property type="entry name" value="ABC1_TM_dom"/>
</dbReference>
<organism evidence="10 11">
    <name type="scientific">Dysgonomonas alginatilytica</name>
    <dbReference type="NCBI Taxonomy" id="1605892"/>
    <lineage>
        <taxon>Bacteria</taxon>
        <taxon>Pseudomonadati</taxon>
        <taxon>Bacteroidota</taxon>
        <taxon>Bacteroidia</taxon>
        <taxon>Bacteroidales</taxon>
        <taxon>Dysgonomonadaceae</taxon>
        <taxon>Dysgonomonas</taxon>
    </lineage>
</organism>
<dbReference type="Gene3D" id="3.40.50.300">
    <property type="entry name" value="P-loop containing nucleotide triphosphate hydrolases"/>
    <property type="match status" value="1"/>
</dbReference>
<dbReference type="GO" id="GO:0005886">
    <property type="term" value="C:plasma membrane"/>
    <property type="evidence" value="ECO:0007669"/>
    <property type="project" value="UniProtKB-SubCell"/>
</dbReference>
<evidence type="ECO:0000256" key="2">
    <source>
        <dbReference type="ARBA" id="ARBA00022692"/>
    </source>
</evidence>
<dbReference type="SUPFAM" id="SSF52540">
    <property type="entry name" value="P-loop containing nucleoside triphosphate hydrolases"/>
    <property type="match status" value="1"/>
</dbReference>
<dbReference type="SMART" id="SM00382">
    <property type="entry name" value="AAA"/>
    <property type="match status" value="1"/>
</dbReference>
<comment type="subcellular location">
    <subcellularLocation>
        <location evidence="1">Cell membrane</location>
        <topology evidence="1">Multi-pass membrane protein</topology>
    </subcellularLocation>
</comment>
<feature type="domain" description="ABC transmembrane type-1" evidence="9">
    <location>
        <begin position="27"/>
        <end position="311"/>
    </location>
</feature>
<keyword evidence="5 7" id="KW-1133">Transmembrane helix</keyword>
<keyword evidence="6 7" id="KW-0472">Membrane</keyword>
<feature type="transmembrane region" description="Helical" evidence="7">
    <location>
        <begin position="168"/>
        <end position="188"/>
    </location>
</feature>
<evidence type="ECO:0000259" key="8">
    <source>
        <dbReference type="PROSITE" id="PS50893"/>
    </source>
</evidence>
<reference evidence="10 11" key="1">
    <citation type="submission" date="2018-03" db="EMBL/GenBank/DDBJ databases">
        <title>Genomic Encyclopedia of Archaeal and Bacterial Type Strains, Phase II (KMG-II): from individual species to whole genera.</title>
        <authorList>
            <person name="Goeker M."/>
        </authorList>
    </citation>
    <scope>NUCLEOTIDE SEQUENCE [LARGE SCALE GENOMIC DNA]</scope>
    <source>
        <strain evidence="10 11">DSM 100214</strain>
    </source>
</reference>
<comment type="caution">
    <text evidence="10">The sequence shown here is derived from an EMBL/GenBank/DDBJ whole genome shotgun (WGS) entry which is preliminary data.</text>
</comment>
<dbReference type="PANTHER" id="PTHR43394">
    <property type="entry name" value="ATP-DEPENDENT PERMEASE MDL1, MITOCHONDRIAL"/>
    <property type="match status" value="1"/>
</dbReference>
<feature type="transmembrane region" description="Helical" evidence="7">
    <location>
        <begin position="144"/>
        <end position="162"/>
    </location>
</feature>
<dbReference type="PANTHER" id="PTHR43394:SF1">
    <property type="entry name" value="ATP-BINDING CASSETTE SUB-FAMILY B MEMBER 10, MITOCHONDRIAL"/>
    <property type="match status" value="1"/>
</dbReference>
<evidence type="ECO:0000256" key="7">
    <source>
        <dbReference type="SAM" id="Phobius"/>
    </source>
</evidence>
<accession>A0A2V3PKS2</accession>
<dbReference type="InterPro" id="IPR027417">
    <property type="entry name" value="P-loop_NTPase"/>
</dbReference>
<dbReference type="InterPro" id="IPR036640">
    <property type="entry name" value="ABC1_TM_sf"/>
</dbReference>
<dbReference type="EMBL" id="QICL01000032">
    <property type="protein sequence ID" value="PXV60034.1"/>
    <property type="molecule type" value="Genomic_DNA"/>
</dbReference>
<dbReference type="PROSITE" id="PS50929">
    <property type="entry name" value="ABC_TM1F"/>
    <property type="match status" value="1"/>
</dbReference>
<protein>
    <submittedName>
        <fullName evidence="10">ABC-type multidrug transport system fused ATPase/permease subunit</fullName>
    </submittedName>
</protein>
<dbReference type="GO" id="GO:0016887">
    <property type="term" value="F:ATP hydrolysis activity"/>
    <property type="evidence" value="ECO:0007669"/>
    <property type="project" value="InterPro"/>
</dbReference>
<evidence type="ECO:0000259" key="9">
    <source>
        <dbReference type="PROSITE" id="PS50929"/>
    </source>
</evidence>
<feature type="transmembrane region" description="Helical" evidence="7">
    <location>
        <begin position="250"/>
        <end position="272"/>
    </location>
</feature>
<dbReference type="InterPro" id="IPR003439">
    <property type="entry name" value="ABC_transporter-like_ATP-bd"/>
</dbReference>
<keyword evidence="2 7" id="KW-0812">Transmembrane</keyword>
<dbReference type="RefSeq" id="WP_110312203.1">
    <property type="nucleotide sequence ID" value="NZ_QICL01000032.1"/>
</dbReference>
<evidence type="ECO:0000256" key="3">
    <source>
        <dbReference type="ARBA" id="ARBA00022741"/>
    </source>
</evidence>
<dbReference type="OrthoDB" id="9760358at2"/>
<dbReference type="PROSITE" id="PS50893">
    <property type="entry name" value="ABC_TRANSPORTER_2"/>
    <property type="match status" value="1"/>
</dbReference>
<dbReference type="Proteomes" id="UP000247973">
    <property type="component" value="Unassembled WGS sequence"/>
</dbReference>
<feature type="transmembrane region" description="Helical" evidence="7">
    <location>
        <begin position="67"/>
        <end position="85"/>
    </location>
</feature>
<feature type="transmembrane region" description="Helical" evidence="7">
    <location>
        <begin position="25"/>
        <end position="47"/>
    </location>
</feature>
<dbReference type="GO" id="GO:0090374">
    <property type="term" value="P:oligopeptide export from mitochondrion"/>
    <property type="evidence" value="ECO:0007669"/>
    <property type="project" value="TreeGrafter"/>
</dbReference>
<feature type="transmembrane region" description="Helical" evidence="7">
    <location>
        <begin position="288"/>
        <end position="309"/>
    </location>
</feature>
<feature type="domain" description="ABC transporter" evidence="8">
    <location>
        <begin position="346"/>
        <end position="573"/>
    </location>
</feature>
<dbReference type="InterPro" id="IPR039421">
    <property type="entry name" value="Type_1_exporter"/>
</dbReference>
<dbReference type="Gene3D" id="1.20.1560.10">
    <property type="entry name" value="ABC transporter type 1, transmembrane domain"/>
    <property type="match status" value="1"/>
</dbReference>
<dbReference type="FunFam" id="3.40.50.300:FF:000218">
    <property type="entry name" value="Multidrug ABC transporter ATP-binding protein"/>
    <property type="match status" value="1"/>
</dbReference>
<evidence type="ECO:0000256" key="6">
    <source>
        <dbReference type="ARBA" id="ARBA00023136"/>
    </source>
</evidence>
<name>A0A2V3PKS2_9BACT</name>
<sequence length="573" mass="64345">MSLFKTIKNSNIFALKDAYSPFKRYFILGVVFILLTSLTQVSLPYLFGQLIDGATKNTTGIFSNLKYISFAIFLAFLLNSIFKLIKNYLFFIFAEKTTFRIMNQVFSKLIRQPLKFYDTNLVGDLFSRINTDIALIKSIFSEQIASVIYQPFIIIFCFVNLFSINYKLTFLLILVFPPAVYFSLKLAMKVRKLSRETLNYYSSANVILQESLQLVRTIKTFNNEHIEEEKYSKALDNILRKSISTSIAKIAIEGVASFVLLLGIIIIIWYASELVATATITTGKLIEFIVNAVFIGSAYSAISIAFGTIQKSIGATERINILLNEPAEDITQVAIGDELADFNGSLKFNDVCFNYPSRESTVVLDGLNLEIRRGDKIGIIGESGGGKSTILQLLLRFYHLSNGQITIDGLNINEIPLSSYRRLFGVVSQEIKLFSGTINDNIKYGNPDATDSDIIKASKISNSYDFIQKLPDGFNSLVGENGVTLSGGQRQRIAITRALLVNPKILILDEATSALDNELESIINESLVEFMKNKTTIVLSHKLSIIMKMDRIFKVENGKLIELNKDVFREFKV</sequence>
<dbReference type="GO" id="GO:0015421">
    <property type="term" value="F:ABC-type oligopeptide transporter activity"/>
    <property type="evidence" value="ECO:0007669"/>
    <property type="project" value="TreeGrafter"/>
</dbReference>
<evidence type="ECO:0000256" key="4">
    <source>
        <dbReference type="ARBA" id="ARBA00022840"/>
    </source>
</evidence>